<reference evidence="10" key="5">
    <citation type="journal article" date="2002" name="Nature">
        <title>Analysis of the mouse transcriptome based on functional annotation of 60,770 full-length cDNAs.</title>
        <authorList>
            <consortium name="The FANTOM Consortium and the RIKEN Genome Exploration Research Group Phase I and II Team"/>
        </authorList>
    </citation>
    <scope>NUCLEOTIDE SEQUENCE</scope>
    <source>
        <strain evidence="10">C57BL/6J</strain>
        <tissue evidence="10">Placenta</tissue>
    </source>
</reference>
<dbReference type="Gene3D" id="3.10.50.40">
    <property type="match status" value="1"/>
</dbReference>
<evidence type="ECO:0000256" key="7">
    <source>
        <dbReference type="ARBA" id="ARBA00038106"/>
    </source>
</evidence>
<dbReference type="FunFam" id="3.10.50.40:FF:000035">
    <property type="entry name" value="Peptidylprolyl isomerase"/>
    <property type="match status" value="1"/>
</dbReference>
<dbReference type="MGI" id="MGI:95541">
    <property type="gene designation" value="Fkbp1a"/>
</dbReference>
<dbReference type="PhylomeDB" id="Q3UKJ3"/>
<dbReference type="PANTHER" id="PTHR10516:SF301">
    <property type="entry name" value="PEPTIDYL-PROLYL CIS-TRANS ISOMERASE FKBP1A-RELATED"/>
    <property type="match status" value="1"/>
</dbReference>
<evidence type="ECO:0000256" key="2">
    <source>
        <dbReference type="ARBA" id="ARBA00004369"/>
    </source>
</evidence>
<gene>
    <name evidence="11" type="primary">Fkbp1a</name>
</gene>
<organism evidence="10">
    <name type="scientific">Mus musculus</name>
    <name type="common">Mouse</name>
    <dbReference type="NCBI Taxonomy" id="10090"/>
    <lineage>
        <taxon>Eukaryota</taxon>
        <taxon>Metazoa</taxon>
        <taxon>Chordata</taxon>
        <taxon>Craniata</taxon>
        <taxon>Vertebrata</taxon>
        <taxon>Euteleostomi</taxon>
        <taxon>Mammalia</taxon>
        <taxon>Eutheria</taxon>
        <taxon>Euarchontoglires</taxon>
        <taxon>Glires</taxon>
        <taxon>Rodentia</taxon>
        <taxon>Myomorpha</taxon>
        <taxon>Muroidea</taxon>
        <taxon>Muridae</taxon>
        <taxon>Murinae</taxon>
        <taxon>Mus</taxon>
        <taxon>Mus</taxon>
    </lineage>
</organism>
<comment type="similarity">
    <text evidence="7">Belongs to the FKBP-type PPIase family. FKBP1 subfamily.</text>
</comment>
<feature type="domain" description="PPIase FKBP-type" evidence="9">
    <location>
        <begin position="71"/>
        <end position="150"/>
    </location>
</feature>
<dbReference type="Pfam" id="PF00254">
    <property type="entry name" value="FKBP_C"/>
    <property type="match status" value="1"/>
</dbReference>
<evidence type="ECO:0000256" key="6">
    <source>
        <dbReference type="ARBA" id="ARBA00023235"/>
    </source>
</evidence>
<dbReference type="AlphaFoldDB" id="Q3UKJ3"/>
<dbReference type="SUPFAM" id="SSF54534">
    <property type="entry name" value="FKBP-like"/>
    <property type="match status" value="1"/>
</dbReference>
<dbReference type="InterPro" id="IPR050689">
    <property type="entry name" value="FKBP-type_PPIase"/>
</dbReference>
<dbReference type="GeneID" id="14225"/>
<reference evidence="10" key="6">
    <citation type="submission" date="2004-03" db="EMBL/GenBank/DDBJ databases">
        <authorList>
            <person name="Arakawa T."/>
            <person name="Carninci P."/>
            <person name="Fukuda S."/>
            <person name="Hashizume W."/>
            <person name="Hayashida K."/>
            <person name="Hori F."/>
            <person name="Iida J."/>
            <person name="Imamura K."/>
            <person name="Imotani K."/>
            <person name="Itoh M."/>
            <person name="Kanagawa S."/>
            <person name="Kawai J."/>
            <person name="Kojima M."/>
            <person name="Konno H."/>
            <person name="Murata M."/>
            <person name="Nakamura M."/>
            <person name="Ninomiya N."/>
            <person name="Nishiyori H."/>
            <person name="Nomura K."/>
            <person name="Ohno M."/>
            <person name="Sakazume N."/>
            <person name="Sano H."/>
            <person name="Sasaki D."/>
            <person name="Shibata K."/>
            <person name="Shiraki T."/>
            <person name="Tagami M."/>
            <person name="Tagami Y."/>
            <person name="Waki K."/>
            <person name="Watahiki A."/>
            <person name="Muramatsu M."/>
            <person name="Hayashizaki Y."/>
        </authorList>
    </citation>
    <scope>NUCLEOTIDE SEQUENCE</scope>
    <source>
        <strain evidence="10">C57BL/6J</strain>
        <tissue evidence="10">Placenta</tissue>
    </source>
</reference>
<dbReference type="AGR" id="MGI:95541"/>
<evidence type="ECO:0000313" key="10">
    <source>
        <dbReference type="EMBL" id="BAE26808.1"/>
    </source>
</evidence>
<dbReference type="EC" id="5.2.1.8" evidence="3 8"/>
<evidence type="ECO:0000256" key="4">
    <source>
        <dbReference type="ARBA" id="ARBA00022951"/>
    </source>
</evidence>
<proteinExistence type="evidence at transcript level"/>
<evidence type="ECO:0000259" key="9">
    <source>
        <dbReference type="PROSITE" id="PS50059"/>
    </source>
</evidence>
<dbReference type="PROSITE" id="PS50059">
    <property type="entry name" value="FKBP_PPIASE"/>
    <property type="match status" value="1"/>
</dbReference>
<dbReference type="EMBL" id="AK145986">
    <property type="protein sequence ID" value="BAE26808.1"/>
    <property type="molecule type" value="mRNA"/>
</dbReference>
<dbReference type="RefSeq" id="NP_001342006.1">
    <property type="nucleotide sequence ID" value="NM_001355077.1"/>
</dbReference>
<dbReference type="BioGRID-ORCS" id="14225">
    <property type="hits" value="13 hits in 80 CRISPR screens"/>
</dbReference>
<dbReference type="PANTHER" id="PTHR10516">
    <property type="entry name" value="PEPTIDYL-PROLYL CIS-TRANS ISOMERASE"/>
    <property type="match status" value="1"/>
</dbReference>
<sequence>MTYREGKTRQPAHILLSVPPYFYDFLSREAGRRWQKLRTRTFKKLPMEGILKYILARTDSSHGPNRSSCCGMLEDGKKFDSSRDRNKPFKFTLGKQEVIRGWEEGVAQMSVGQRAKLIISSDYAYGATGHPGIIPPHATLVFDVELLKLE</sequence>
<reference evidence="10" key="3">
    <citation type="journal article" date="2000" name="Genome Res.">
        <title>RIKEN integrated sequence analysis (RISA) system--384-format sequencing pipeline with 384 multicapillary sequencer.</title>
        <authorList>
            <person name="Shibata K."/>
            <person name="Itoh M."/>
            <person name="Aizawa K."/>
            <person name="Nagaoka S."/>
            <person name="Sasaki N."/>
            <person name="Carninci P."/>
            <person name="Konno H."/>
            <person name="Akiyama J."/>
            <person name="Nishi K."/>
            <person name="Kitsunai T."/>
            <person name="Tashiro H."/>
            <person name="Itoh M."/>
            <person name="Sumi N."/>
            <person name="Ishii Y."/>
            <person name="Nakamura S."/>
            <person name="Hazama M."/>
            <person name="Nishine T."/>
            <person name="Harada A."/>
            <person name="Yamamoto R."/>
            <person name="Matsumoto H."/>
            <person name="Sakaguchi S."/>
            <person name="Ikegami T."/>
            <person name="Kashiwagi K."/>
            <person name="Fujiwake S."/>
            <person name="Inoue K."/>
            <person name="Togawa Y."/>
            <person name="Izawa M."/>
            <person name="Ohara E."/>
            <person name="Watahiki M."/>
            <person name="Yoneda Y."/>
            <person name="Ishikawa T."/>
            <person name="Ozawa K."/>
            <person name="Tanaka T."/>
            <person name="Matsuura S."/>
            <person name="Kawai J."/>
            <person name="Okazaki Y."/>
            <person name="Muramatsu M."/>
            <person name="Inoue Y."/>
            <person name="Kira A."/>
            <person name="Hayashizaki Y."/>
        </authorList>
    </citation>
    <scope>NUCLEOTIDE SEQUENCE</scope>
    <source>
        <strain evidence="10">C57BL/6J</strain>
        <tissue evidence="10">Placenta</tissue>
    </source>
</reference>
<keyword evidence="5 8" id="KW-0697">Rotamase</keyword>
<dbReference type="RefSeq" id="NP_001289007.1">
    <property type="nucleotide sequence ID" value="NM_001302078.1"/>
</dbReference>
<dbReference type="UCSC" id="uc008ndz.2">
    <property type="organism name" value="mouse"/>
</dbReference>
<keyword evidence="4" id="KW-0703">Sarcoplasmic reticulum</keyword>
<evidence type="ECO:0000256" key="8">
    <source>
        <dbReference type="PROSITE-ProRule" id="PRU00277"/>
    </source>
</evidence>
<reference evidence="10" key="4">
    <citation type="journal article" date="2001" name="Nature">
        <title>Functional annotation of a full-length mouse cDNA collection.</title>
        <authorList>
            <consortium name="The RIKEN Genome Exploration Research Group Phase II Team and the FANTOM Consortium"/>
        </authorList>
    </citation>
    <scope>NUCLEOTIDE SEQUENCE</scope>
    <source>
        <strain evidence="10">C57BL/6J</strain>
        <tissue evidence="10">Placenta</tissue>
    </source>
</reference>
<reference evidence="10" key="1">
    <citation type="journal article" date="1999" name="Methods Enzymol.">
        <title>High-efficiency full-length cDNA cloning.</title>
        <authorList>
            <person name="Carninci P."/>
            <person name="Hayashizaki Y."/>
        </authorList>
    </citation>
    <scope>NUCLEOTIDE SEQUENCE</scope>
    <source>
        <strain evidence="10">C57BL/6J</strain>
        <tissue evidence="10">Placenta</tissue>
    </source>
</reference>
<keyword evidence="6 8" id="KW-0413">Isomerase</keyword>
<evidence type="ECO:0000256" key="5">
    <source>
        <dbReference type="ARBA" id="ARBA00023110"/>
    </source>
</evidence>
<reference evidence="10" key="8">
    <citation type="journal article" date="2005" name="Science">
        <title>Antisense Transcription in the Mammalian Transcriptome.</title>
        <authorList>
            <consortium name="RIKEN Genome Exploration Research Group and Genome Science Group (Genome Network Project Core Group) and the FANTOM Consortium"/>
        </authorList>
    </citation>
    <scope>NUCLEOTIDE SEQUENCE</scope>
    <source>
        <strain evidence="10">C57BL/6J</strain>
        <tissue evidence="10">Placenta</tissue>
    </source>
</reference>
<reference evidence="10" key="7">
    <citation type="journal article" date="2005" name="Science">
        <title>The Transcriptional Landscape of the Mammalian Genome.</title>
        <authorList>
            <consortium name="The FANTOM Consortium"/>
            <consortium name="Riken Genome Exploration Research Group and Genome Science Group (Genome Network Project Core Group)"/>
        </authorList>
    </citation>
    <scope>NUCLEOTIDE SEQUENCE</scope>
    <source>
        <strain evidence="10">C57BL/6J</strain>
        <tissue evidence="10">Placenta</tissue>
    </source>
</reference>
<evidence type="ECO:0000256" key="3">
    <source>
        <dbReference type="ARBA" id="ARBA00013194"/>
    </source>
</evidence>
<comment type="subcellular location">
    <subcellularLocation>
        <location evidence="2">Sarcoplasmic reticulum</location>
    </subcellularLocation>
</comment>
<dbReference type="DNASU" id="14225"/>
<protein>
    <recommendedName>
        <fullName evidence="3 8">peptidylprolyl isomerase</fullName>
        <ecNumber evidence="3 8">5.2.1.8</ecNumber>
    </recommendedName>
</protein>
<dbReference type="InterPro" id="IPR046357">
    <property type="entry name" value="PPIase_dom_sf"/>
</dbReference>
<dbReference type="CTD" id="2280"/>
<name>Q3UKJ3_MOUSE</name>
<accession>Q3UKJ3</accession>
<evidence type="ECO:0000313" key="11">
    <source>
        <dbReference type="MGI" id="MGI:95541"/>
    </source>
</evidence>
<dbReference type="InterPro" id="IPR001179">
    <property type="entry name" value="PPIase_FKBP_dom"/>
</dbReference>
<dbReference type="GO" id="GO:0016529">
    <property type="term" value="C:sarcoplasmic reticulum"/>
    <property type="evidence" value="ECO:0007669"/>
    <property type="project" value="UniProtKB-SubCell"/>
</dbReference>
<comment type="catalytic activity">
    <reaction evidence="1 8">
        <text>[protein]-peptidylproline (omega=180) = [protein]-peptidylproline (omega=0)</text>
        <dbReference type="Rhea" id="RHEA:16237"/>
        <dbReference type="Rhea" id="RHEA-COMP:10747"/>
        <dbReference type="Rhea" id="RHEA-COMP:10748"/>
        <dbReference type="ChEBI" id="CHEBI:83833"/>
        <dbReference type="ChEBI" id="CHEBI:83834"/>
        <dbReference type="EC" id="5.2.1.8"/>
    </reaction>
</comment>
<reference evidence="10" key="2">
    <citation type="journal article" date="2000" name="Genome Res.">
        <title>Normalization and subtraction of cap-trapper-selected cDNAs to prepare full-length cDNA libraries for rapid discovery of new genes.</title>
        <authorList>
            <person name="Carninci P."/>
            <person name="Shibata Y."/>
            <person name="Hayatsu N."/>
            <person name="Sugahara Y."/>
            <person name="Shibata K."/>
            <person name="Itoh M."/>
            <person name="Konno H."/>
            <person name="Okazaki Y."/>
            <person name="Muramatsu M."/>
            <person name="Hayashizaki Y."/>
        </authorList>
    </citation>
    <scope>NUCLEOTIDE SEQUENCE</scope>
    <source>
        <strain evidence="10">C57BL/6J</strain>
        <tissue evidence="10">Placenta</tissue>
    </source>
</reference>
<evidence type="ECO:0000256" key="1">
    <source>
        <dbReference type="ARBA" id="ARBA00000971"/>
    </source>
</evidence>
<dbReference type="GO" id="GO:0003755">
    <property type="term" value="F:peptidyl-prolyl cis-trans isomerase activity"/>
    <property type="evidence" value="ECO:0007669"/>
    <property type="project" value="UniProtKB-KW"/>
</dbReference>